<feature type="non-terminal residue" evidence="1">
    <location>
        <position position="136"/>
    </location>
</feature>
<dbReference type="AlphaFoldDB" id="A0A2S4L6P5"/>
<accession>A0A2S4L6P5</accession>
<name>A0A2S4L6P5_9HYPO</name>
<dbReference type="EMBL" id="PKSG01000167">
    <property type="protein sequence ID" value="POR38113.1"/>
    <property type="molecule type" value="Genomic_DNA"/>
</dbReference>
<dbReference type="OrthoDB" id="1099063at2759"/>
<evidence type="ECO:0000313" key="1">
    <source>
        <dbReference type="EMBL" id="POR38113.1"/>
    </source>
</evidence>
<reference evidence="1 2" key="1">
    <citation type="submission" date="2018-01" db="EMBL/GenBank/DDBJ databases">
        <title>Harnessing the power of phylogenomics to disentangle the directionality and signatures of interkingdom host jumping in the parasitic fungal genus Tolypocladium.</title>
        <authorList>
            <person name="Quandt C.A."/>
            <person name="Patterson W."/>
            <person name="Spatafora J.W."/>
        </authorList>
    </citation>
    <scope>NUCLEOTIDE SEQUENCE [LARGE SCALE GENOMIC DNA]</scope>
    <source>
        <strain evidence="1 2">NRBC 100945</strain>
    </source>
</reference>
<evidence type="ECO:0000313" key="2">
    <source>
        <dbReference type="Proteomes" id="UP000237481"/>
    </source>
</evidence>
<protein>
    <submittedName>
        <fullName evidence="1">Uncharacterized protein</fullName>
    </submittedName>
</protein>
<proteinExistence type="predicted"/>
<keyword evidence="2" id="KW-1185">Reference proteome</keyword>
<comment type="caution">
    <text evidence="1">The sequence shown here is derived from an EMBL/GenBank/DDBJ whole genome shotgun (WGS) entry which is preliminary data.</text>
</comment>
<dbReference type="Proteomes" id="UP000237481">
    <property type="component" value="Unassembled WGS sequence"/>
</dbReference>
<gene>
    <name evidence="1" type="ORF">TPAR_01686</name>
</gene>
<sequence>MVVSRSSGSLLPLGVDADQAAEGTGQADEAVVKVGEAQGGGGHSEIGEADALALDDALAVLAVDLGLALLELVEGVQLGGDAEDEARGPEAVGLALSRLGALPAADAEGVGQGDGVKGEVAGVADLAAEGGVAQEG</sequence>
<organism evidence="1 2">
    <name type="scientific">Tolypocladium paradoxum</name>
    <dbReference type="NCBI Taxonomy" id="94208"/>
    <lineage>
        <taxon>Eukaryota</taxon>
        <taxon>Fungi</taxon>
        <taxon>Dikarya</taxon>
        <taxon>Ascomycota</taxon>
        <taxon>Pezizomycotina</taxon>
        <taxon>Sordariomycetes</taxon>
        <taxon>Hypocreomycetidae</taxon>
        <taxon>Hypocreales</taxon>
        <taxon>Ophiocordycipitaceae</taxon>
        <taxon>Tolypocladium</taxon>
    </lineage>
</organism>